<evidence type="ECO:0000313" key="2">
    <source>
        <dbReference type="EMBL" id="OON39068.1"/>
    </source>
</evidence>
<dbReference type="EMBL" id="MRUL01000011">
    <property type="protein sequence ID" value="OON39068.1"/>
    <property type="molecule type" value="Genomic_DNA"/>
</dbReference>
<sequence length="98" mass="11070">MLLMVLIFSLLVINLFGYRNKMHELDMRAGEKAIKTDAVSRKPVPQRRYRLKTDDVSANLYQQAFLRRTNEARQGEPQGGGESERCVGNASRTARTAG</sequence>
<feature type="region of interest" description="Disordered" evidence="1">
    <location>
        <begin position="67"/>
        <end position="98"/>
    </location>
</feature>
<dbReference type="Proteomes" id="UP000190667">
    <property type="component" value="Unassembled WGS sequence"/>
</dbReference>
<evidence type="ECO:0000313" key="3">
    <source>
        <dbReference type="Proteomes" id="UP000190667"/>
    </source>
</evidence>
<dbReference type="RefSeq" id="WP_078003617.1">
    <property type="nucleotide sequence ID" value="NZ_MRUL01000011.1"/>
</dbReference>
<evidence type="ECO:0000256" key="1">
    <source>
        <dbReference type="SAM" id="MobiDB-lite"/>
    </source>
</evidence>
<keyword evidence="3" id="KW-1185">Reference proteome</keyword>
<dbReference type="AlphaFoldDB" id="A0A1S8YJJ8"/>
<proteinExistence type="predicted"/>
<accession>A0A1S8YJJ8</accession>
<comment type="caution">
    <text evidence="2">The sequence shown here is derived from an EMBL/GenBank/DDBJ whole genome shotgun (WGS) entry which is preliminary data.</text>
</comment>
<gene>
    <name evidence="2" type="ORF">BTJ39_15590</name>
</gene>
<organism evidence="2 3">
    <name type="scientific">Izhakiella australiensis</name>
    <dbReference type="NCBI Taxonomy" id="1926881"/>
    <lineage>
        <taxon>Bacteria</taxon>
        <taxon>Pseudomonadati</taxon>
        <taxon>Pseudomonadota</taxon>
        <taxon>Gammaproteobacteria</taxon>
        <taxon>Enterobacterales</taxon>
        <taxon>Erwiniaceae</taxon>
        <taxon>Izhakiella</taxon>
    </lineage>
</organism>
<reference evidence="2 3" key="1">
    <citation type="submission" date="2016-12" db="EMBL/GenBank/DDBJ databases">
        <title>Izhakiella australiana sp. nov. of genus Izhakiella isolated from Australian desert.</title>
        <authorList>
            <person name="Ji M."/>
        </authorList>
    </citation>
    <scope>NUCLEOTIDE SEQUENCE [LARGE SCALE GENOMIC DNA]</scope>
    <source>
        <strain evidence="2 3">D4N98</strain>
    </source>
</reference>
<name>A0A1S8YJJ8_9GAMM</name>
<protein>
    <submittedName>
        <fullName evidence="2">Uncharacterized protein</fullName>
    </submittedName>
</protein>